<keyword evidence="11 14" id="KW-0503">Monooxygenase</keyword>
<dbReference type="PROSITE" id="PS00086">
    <property type="entry name" value="CYTOCHROME_P450"/>
    <property type="match status" value="1"/>
</dbReference>
<evidence type="ECO:0000256" key="1">
    <source>
        <dbReference type="ARBA" id="ARBA00001971"/>
    </source>
</evidence>
<protein>
    <recommendedName>
        <fullName evidence="18">Cytochrome P450</fullName>
    </recommendedName>
</protein>
<dbReference type="FunCoup" id="A0A7R8UGC6">
    <property type="interactions" value="155"/>
</dbReference>
<dbReference type="Gene3D" id="1.10.630.10">
    <property type="entry name" value="Cytochrome P450"/>
    <property type="match status" value="1"/>
</dbReference>
<evidence type="ECO:0000256" key="11">
    <source>
        <dbReference type="ARBA" id="ARBA00023033"/>
    </source>
</evidence>
<dbReference type="OMA" id="EIVAQAY"/>
<dbReference type="InParanoid" id="A0A7R8UGC6"/>
<keyword evidence="9 14" id="KW-0560">Oxidoreductase</keyword>
<comment type="subcellular location">
    <subcellularLocation>
        <location evidence="3">Endoplasmic reticulum membrane</location>
        <topology evidence="3">Peripheral membrane protein</topology>
    </subcellularLocation>
    <subcellularLocation>
        <location evidence="2">Microsome membrane</location>
        <topology evidence="2">Peripheral membrane protein</topology>
    </subcellularLocation>
</comment>
<evidence type="ECO:0008006" key="18">
    <source>
        <dbReference type="Google" id="ProtNLM"/>
    </source>
</evidence>
<keyword evidence="6 13" id="KW-0479">Metal-binding</keyword>
<keyword evidence="12 15" id="KW-0472">Membrane</keyword>
<comment type="cofactor">
    <cofactor evidence="1 13">
        <name>heme</name>
        <dbReference type="ChEBI" id="CHEBI:30413"/>
    </cofactor>
</comment>
<keyword evidence="5 13" id="KW-0349">Heme</keyword>
<organism evidence="16 17">
    <name type="scientific">Hermetia illucens</name>
    <name type="common">Black soldier fly</name>
    <dbReference type="NCBI Taxonomy" id="343691"/>
    <lineage>
        <taxon>Eukaryota</taxon>
        <taxon>Metazoa</taxon>
        <taxon>Ecdysozoa</taxon>
        <taxon>Arthropoda</taxon>
        <taxon>Hexapoda</taxon>
        <taxon>Insecta</taxon>
        <taxon>Pterygota</taxon>
        <taxon>Neoptera</taxon>
        <taxon>Endopterygota</taxon>
        <taxon>Diptera</taxon>
        <taxon>Brachycera</taxon>
        <taxon>Stratiomyomorpha</taxon>
        <taxon>Stratiomyidae</taxon>
        <taxon>Hermetiinae</taxon>
        <taxon>Hermetia</taxon>
    </lineage>
</organism>
<dbReference type="InterPro" id="IPR036396">
    <property type="entry name" value="Cyt_P450_sf"/>
</dbReference>
<evidence type="ECO:0000256" key="5">
    <source>
        <dbReference type="ARBA" id="ARBA00022617"/>
    </source>
</evidence>
<feature type="transmembrane region" description="Helical" evidence="15">
    <location>
        <begin position="6"/>
        <end position="22"/>
    </location>
</feature>
<evidence type="ECO:0000256" key="13">
    <source>
        <dbReference type="PIRSR" id="PIRSR602401-1"/>
    </source>
</evidence>
<dbReference type="InterPro" id="IPR017972">
    <property type="entry name" value="Cyt_P450_CS"/>
</dbReference>
<evidence type="ECO:0000256" key="4">
    <source>
        <dbReference type="ARBA" id="ARBA00010617"/>
    </source>
</evidence>
<dbReference type="GO" id="GO:0004497">
    <property type="term" value="F:monooxygenase activity"/>
    <property type="evidence" value="ECO:0007669"/>
    <property type="project" value="UniProtKB-KW"/>
</dbReference>
<keyword evidence="17" id="KW-1185">Reference proteome</keyword>
<keyword evidence="15" id="KW-0812">Transmembrane</keyword>
<proteinExistence type="inferred from homology"/>
<dbReference type="Proteomes" id="UP000594454">
    <property type="component" value="Chromosome 1"/>
</dbReference>
<evidence type="ECO:0000256" key="7">
    <source>
        <dbReference type="ARBA" id="ARBA00022824"/>
    </source>
</evidence>
<dbReference type="GO" id="GO:0016705">
    <property type="term" value="F:oxidoreductase activity, acting on paired donors, with incorporation or reduction of molecular oxygen"/>
    <property type="evidence" value="ECO:0007669"/>
    <property type="project" value="InterPro"/>
</dbReference>
<dbReference type="EMBL" id="LR899009">
    <property type="protein sequence ID" value="CAD7079522.1"/>
    <property type="molecule type" value="Genomic_DNA"/>
</dbReference>
<evidence type="ECO:0000256" key="15">
    <source>
        <dbReference type="SAM" id="Phobius"/>
    </source>
</evidence>
<dbReference type="FunFam" id="1.10.630.10:FF:000042">
    <property type="entry name" value="Cytochrome P450"/>
    <property type="match status" value="1"/>
</dbReference>
<dbReference type="SUPFAM" id="SSF48264">
    <property type="entry name" value="Cytochrome P450"/>
    <property type="match status" value="1"/>
</dbReference>
<evidence type="ECO:0000313" key="16">
    <source>
        <dbReference type="EMBL" id="CAD7079522.1"/>
    </source>
</evidence>
<gene>
    <name evidence="16" type="ORF">HERILL_LOCUS2735</name>
</gene>
<reference evidence="16 17" key="1">
    <citation type="submission" date="2020-11" db="EMBL/GenBank/DDBJ databases">
        <authorList>
            <person name="Wallbank WR R."/>
            <person name="Pardo Diaz C."/>
            <person name="Kozak K."/>
            <person name="Martin S."/>
            <person name="Jiggins C."/>
            <person name="Moest M."/>
            <person name="Warren A I."/>
            <person name="Generalovic N T."/>
            <person name="Byers J.R.P. K."/>
            <person name="Montejo-Kovacevich G."/>
            <person name="Yen C E."/>
        </authorList>
    </citation>
    <scope>NUCLEOTIDE SEQUENCE [LARGE SCALE GENOMIC DNA]</scope>
</reference>
<accession>A0A7R8UGC6</accession>
<dbReference type="GO" id="GO:0005789">
    <property type="term" value="C:endoplasmic reticulum membrane"/>
    <property type="evidence" value="ECO:0007669"/>
    <property type="project" value="UniProtKB-SubCell"/>
</dbReference>
<evidence type="ECO:0000256" key="8">
    <source>
        <dbReference type="ARBA" id="ARBA00022848"/>
    </source>
</evidence>
<comment type="similarity">
    <text evidence="4 14">Belongs to the cytochrome P450 family.</text>
</comment>
<dbReference type="OrthoDB" id="2789670at2759"/>
<keyword evidence="8" id="KW-0492">Microsome</keyword>
<keyword evidence="7" id="KW-0256">Endoplasmic reticulum</keyword>
<dbReference type="InterPro" id="IPR002401">
    <property type="entry name" value="Cyt_P450_E_grp-I"/>
</dbReference>
<dbReference type="PRINTS" id="PR00385">
    <property type="entry name" value="P450"/>
</dbReference>
<evidence type="ECO:0000313" key="17">
    <source>
        <dbReference type="Proteomes" id="UP000594454"/>
    </source>
</evidence>
<dbReference type="InterPro" id="IPR050476">
    <property type="entry name" value="Insect_CytP450_Detox"/>
</dbReference>
<dbReference type="Pfam" id="PF00067">
    <property type="entry name" value="p450"/>
    <property type="match status" value="1"/>
</dbReference>
<dbReference type="InterPro" id="IPR001128">
    <property type="entry name" value="Cyt_P450"/>
</dbReference>
<evidence type="ECO:0000256" key="12">
    <source>
        <dbReference type="ARBA" id="ARBA00023136"/>
    </source>
</evidence>
<dbReference type="AlphaFoldDB" id="A0A7R8UGC6"/>
<evidence type="ECO:0000256" key="2">
    <source>
        <dbReference type="ARBA" id="ARBA00004174"/>
    </source>
</evidence>
<evidence type="ECO:0000256" key="14">
    <source>
        <dbReference type="RuleBase" id="RU000461"/>
    </source>
</evidence>
<feature type="binding site" description="axial binding residue" evidence="13">
    <location>
        <position position="446"/>
    </location>
    <ligand>
        <name>heme</name>
        <dbReference type="ChEBI" id="CHEBI:30413"/>
    </ligand>
    <ligandPart>
        <name>Fe</name>
        <dbReference type="ChEBI" id="CHEBI:18248"/>
    </ligandPart>
</feature>
<dbReference type="GO" id="GO:0020037">
    <property type="term" value="F:heme binding"/>
    <property type="evidence" value="ECO:0007669"/>
    <property type="project" value="InterPro"/>
</dbReference>
<dbReference type="PRINTS" id="PR00463">
    <property type="entry name" value="EP450I"/>
</dbReference>
<keyword evidence="15" id="KW-1133">Transmembrane helix</keyword>
<dbReference type="PANTHER" id="PTHR24292">
    <property type="entry name" value="CYTOCHROME P450"/>
    <property type="match status" value="1"/>
</dbReference>
<sequence length="501" mass="57372">MDNLSIFLWFVVSLICFILVSFKKRYSYWKDRGAAYVEPTIPLGNLPLLKVHFKDTTDPIYKQKKPGAPFMGAYFFRTPVVIATDLDFIQRVLVKDFSSFNGRGIYINEKDDPLSENMFSLDGDKWKSLRAKFSPVFTSGKMKFMFTTVVDVADRLNSTLSETLKAKSEVEVRDLLARFTTDVIGTCAFGIECDTLKNPNSKFRHYGSKIFEEPLHGPLMGLLMIQYPNFARKLRLRLVQKEVEDFFMDLVRGTIDYREQNNIRQNDFMDLLIQLKNGEFLDGHSQKLGRITFGEIVAQAYLFFLAGFETSSSVMVFSLYELALNPDIQEKARQEAETILSKYEGKLTYEAVKEAEYLDQIISESLRKYPVAVNLIRQAIRDYPVPGTKVIIEKGTTVLIPVYSIHHDPEIFHSPDVFNPDRFAPEQIKARHPVSFLGFGEGPRNCIGLRFGRMESKIGLITLLKNYQFKPCSKTSIPMVFAEGKPILTPKFGVYLQVEKL</sequence>
<evidence type="ECO:0000256" key="3">
    <source>
        <dbReference type="ARBA" id="ARBA00004406"/>
    </source>
</evidence>
<dbReference type="GO" id="GO:0005506">
    <property type="term" value="F:iron ion binding"/>
    <property type="evidence" value="ECO:0007669"/>
    <property type="project" value="InterPro"/>
</dbReference>
<name>A0A7R8UGC6_HERIL</name>
<evidence type="ECO:0000256" key="9">
    <source>
        <dbReference type="ARBA" id="ARBA00023002"/>
    </source>
</evidence>
<dbReference type="CDD" id="cd11056">
    <property type="entry name" value="CYP6-like"/>
    <property type="match status" value="1"/>
</dbReference>
<evidence type="ECO:0000256" key="10">
    <source>
        <dbReference type="ARBA" id="ARBA00023004"/>
    </source>
</evidence>
<evidence type="ECO:0000256" key="6">
    <source>
        <dbReference type="ARBA" id="ARBA00022723"/>
    </source>
</evidence>
<dbReference type="PANTHER" id="PTHR24292:SF103">
    <property type="entry name" value="CYTOCHROME P450 6BS1"/>
    <property type="match status" value="1"/>
</dbReference>
<keyword evidence="10 13" id="KW-0408">Iron</keyword>